<dbReference type="Pfam" id="PF13644">
    <property type="entry name" value="DKNYY"/>
    <property type="match status" value="3"/>
</dbReference>
<comment type="caution">
    <text evidence="2">The sequence shown here is derived from an EMBL/GenBank/DDBJ whole genome shotgun (WGS) entry which is preliminary data.</text>
</comment>
<evidence type="ECO:0000313" key="2">
    <source>
        <dbReference type="EMBL" id="MFK3864372.1"/>
    </source>
</evidence>
<dbReference type="Proteomes" id="UP001620262">
    <property type="component" value="Unassembled WGS sequence"/>
</dbReference>
<dbReference type="EMBL" id="JBJDOT010000013">
    <property type="protein sequence ID" value="MFK3864372.1"/>
    <property type="molecule type" value="Genomic_DNA"/>
</dbReference>
<protein>
    <submittedName>
        <fullName evidence="2">DKNYY domain-containing protein</fullName>
    </submittedName>
</protein>
<proteinExistence type="predicted"/>
<sequence length="436" mass="49762">MKILIWIGIIFLVIPLVGALIAFIFGLYVNNPSTHNATAYDSKISNQYYLRDGKVVYVLDGNFFQIGGSPIEGADPDTFNVISQSYAKDSNSVYYNGRRVEGADPSSIQLVTSGINASKEESGYLISGGKVFCYGQMIEGADAASFSYLLGSYAMDKEYLYYYTDVKFSRKAMPEAIKNANERYIRHGEQVIYQGKIISNEASRFKIINDEYAVDEQHVYSHGDVVEDMVADGFTVITPYYRKDKNQAYYFNTPIPESDPSTFKVLNDSVAKDGKHVYYNGYIVDNRTVAEVSRSDASELEKMWKWNSLHLSPTRVILVPTDDVEDITNNFYAYNNEVYSRNNKLVGVEPEDVVILDEDEKIFVRIGYQVFYYNVVVEGADPNTFTVIADRFSKDAKHVYWEVYKVVDADPLTFEYEENLYADENDAGEYYLKRWE</sequence>
<dbReference type="InterPro" id="IPR027375">
    <property type="entry name" value="DKNYY"/>
</dbReference>
<organism evidence="2 3">
    <name type="scientific">Pseudoalteromonas rhizosphaerae</name>
    <dbReference type="NCBI Taxonomy" id="2518973"/>
    <lineage>
        <taxon>Bacteria</taxon>
        <taxon>Pseudomonadati</taxon>
        <taxon>Pseudomonadota</taxon>
        <taxon>Gammaproteobacteria</taxon>
        <taxon>Alteromonadales</taxon>
        <taxon>Pseudoalteromonadaceae</taxon>
        <taxon>Pseudoalteromonas</taxon>
    </lineage>
</organism>
<accession>A0ABW8KX52</accession>
<keyword evidence="1" id="KW-1133">Transmembrane helix</keyword>
<keyword evidence="1" id="KW-0472">Membrane</keyword>
<keyword evidence="3" id="KW-1185">Reference proteome</keyword>
<dbReference type="RefSeq" id="WP_404675416.1">
    <property type="nucleotide sequence ID" value="NZ_JBJDOT010000013.1"/>
</dbReference>
<keyword evidence="1" id="KW-0812">Transmembrane</keyword>
<name>A0ABW8KX52_9GAMM</name>
<gene>
    <name evidence="2" type="ORF">ACI2JU_10840</name>
</gene>
<evidence type="ECO:0000313" key="3">
    <source>
        <dbReference type="Proteomes" id="UP001620262"/>
    </source>
</evidence>
<reference evidence="2 3" key="1">
    <citation type="submission" date="2024-11" db="EMBL/GenBank/DDBJ databases">
        <title>The Natural Products Discovery Center: Release of the First 8490 Sequenced Strains for Exploring Actinobacteria Biosynthetic Diversity.</title>
        <authorList>
            <person name="Kalkreuter E."/>
            <person name="Kautsar S.A."/>
            <person name="Yang D."/>
            <person name="Bader C.D."/>
            <person name="Teijaro C.N."/>
            <person name="Fluegel L."/>
            <person name="Davis C.M."/>
            <person name="Simpson J.R."/>
            <person name="Lauterbach L."/>
            <person name="Steele A.D."/>
            <person name="Gui C."/>
            <person name="Meng S."/>
            <person name="Li G."/>
            <person name="Viehrig K."/>
            <person name="Ye F."/>
            <person name="Su P."/>
            <person name="Kiefer A.F."/>
            <person name="Nichols A."/>
            <person name="Cepeda A.J."/>
            <person name="Yan W."/>
            <person name="Fan B."/>
            <person name="Jiang Y."/>
            <person name="Adhikari A."/>
            <person name="Zheng C.-J."/>
            <person name="Schuster L."/>
            <person name="Cowan T.M."/>
            <person name="Smanski M.J."/>
            <person name="Chevrette M.G."/>
            <person name="De Carvalho L.P.S."/>
            <person name="Shen B."/>
        </authorList>
    </citation>
    <scope>NUCLEOTIDE SEQUENCE [LARGE SCALE GENOMIC DNA]</scope>
    <source>
        <strain evidence="2 3">NPDC078403</strain>
    </source>
</reference>
<feature type="transmembrane region" description="Helical" evidence="1">
    <location>
        <begin position="7"/>
        <end position="29"/>
    </location>
</feature>
<evidence type="ECO:0000256" key="1">
    <source>
        <dbReference type="SAM" id="Phobius"/>
    </source>
</evidence>